<gene>
    <name evidence="2" type="ORF">ENE75_21570</name>
</gene>
<protein>
    <recommendedName>
        <fullName evidence="1">Contractile injection system tube protein N-terminal domain-containing protein</fullName>
    </recommendedName>
</protein>
<dbReference type="OrthoDB" id="9815939at2"/>
<reference evidence="2 3" key="1">
    <citation type="submission" date="2019-01" db="EMBL/GenBank/DDBJ databases">
        <authorList>
            <person name="Chen W.-M."/>
        </authorList>
    </citation>
    <scope>NUCLEOTIDE SEQUENCE [LARGE SCALE GENOMIC DNA]</scope>
    <source>
        <strain evidence="2 3">ICH-3</strain>
    </source>
</reference>
<dbReference type="Pfam" id="PF19266">
    <property type="entry name" value="CIS_tube"/>
    <property type="match status" value="1"/>
</dbReference>
<proteinExistence type="predicted"/>
<feature type="domain" description="Contractile injection system tube protein N-terminal" evidence="1">
    <location>
        <begin position="6"/>
        <end position="158"/>
    </location>
</feature>
<dbReference type="Proteomes" id="UP000288178">
    <property type="component" value="Unassembled WGS sequence"/>
</dbReference>
<evidence type="ECO:0000313" key="3">
    <source>
        <dbReference type="Proteomes" id="UP000288178"/>
    </source>
</evidence>
<dbReference type="EMBL" id="SACT01000009">
    <property type="protein sequence ID" value="RVT48941.1"/>
    <property type="molecule type" value="Genomic_DNA"/>
</dbReference>
<accession>A0A3S2WRG4</accession>
<sequence>MAGGRLEKLVVRAYSTPDHAESSLVGTFTAYVNPSELTLAWEMEYDSGQGSGTTGARMDFSKVKPGELQLAFFLDGTGANGVKIDVQEQVDAFTTLTGYNGDIHRPNYLLVAWGTIQVKRCVLKSASVAYKLFKPDGTPLRATISATFVDAVEDQTRVALAQDSSPDLTHVRVLRAGQTLAGLCHEIYGDATLGVKVARVNGLDGLRRLPAGTRLRFPPLDR</sequence>
<comment type="caution">
    <text evidence="2">The sequence shown here is derived from an EMBL/GenBank/DDBJ whole genome shotgun (WGS) entry which is preliminary data.</text>
</comment>
<dbReference type="InterPro" id="IPR045361">
    <property type="entry name" value="CIS_tube_prot_N"/>
</dbReference>
<dbReference type="AlphaFoldDB" id="A0A3S2WRG4"/>
<evidence type="ECO:0000313" key="2">
    <source>
        <dbReference type="EMBL" id="RVT48941.1"/>
    </source>
</evidence>
<organism evidence="2 3">
    <name type="scientific">Rubrivivax albus</name>
    <dbReference type="NCBI Taxonomy" id="2499835"/>
    <lineage>
        <taxon>Bacteria</taxon>
        <taxon>Pseudomonadati</taxon>
        <taxon>Pseudomonadota</taxon>
        <taxon>Betaproteobacteria</taxon>
        <taxon>Burkholderiales</taxon>
        <taxon>Sphaerotilaceae</taxon>
        <taxon>Rubrivivax</taxon>
    </lineage>
</organism>
<evidence type="ECO:0000259" key="1">
    <source>
        <dbReference type="Pfam" id="PF19266"/>
    </source>
</evidence>
<name>A0A3S2WRG4_9BURK</name>
<dbReference type="RefSeq" id="WP_128200555.1">
    <property type="nucleotide sequence ID" value="NZ_SACT01000009.1"/>
</dbReference>
<keyword evidence="3" id="KW-1185">Reference proteome</keyword>